<keyword evidence="1" id="KW-0812">Transmembrane</keyword>
<evidence type="ECO:0000313" key="2">
    <source>
        <dbReference type="EMBL" id="MBT0607239.1"/>
    </source>
</evidence>
<dbReference type="SUPFAM" id="SSF48452">
    <property type="entry name" value="TPR-like"/>
    <property type="match status" value="1"/>
</dbReference>
<keyword evidence="3" id="KW-1185">Reference proteome</keyword>
<proteinExistence type="predicted"/>
<name>A0ABS5S244_9FLAO</name>
<protein>
    <recommendedName>
        <fullName evidence="4">Tetratricopeptide repeat-containing protein</fullName>
    </recommendedName>
</protein>
<evidence type="ECO:0000313" key="3">
    <source>
        <dbReference type="Proteomes" id="UP001297092"/>
    </source>
</evidence>
<dbReference type="InterPro" id="IPR011990">
    <property type="entry name" value="TPR-like_helical_dom_sf"/>
</dbReference>
<dbReference type="RefSeq" id="WP_214112094.1">
    <property type="nucleotide sequence ID" value="NZ_JAHCTB010000001.1"/>
</dbReference>
<gene>
    <name evidence="2" type="ORF">KIV10_03510</name>
</gene>
<organism evidence="2 3">
    <name type="scientific">Aequorivita echinoideorum</name>
    <dbReference type="NCBI Taxonomy" id="1549647"/>
    <lineage>
        <taxon>Bacteria</taxon>
        <taxon>Pseudomonadati</taxon>
        <taxon>Bacteroidota</taxon>
        <taxon>Flavobacteriia</taxon>
        <taxon>Flavobacteriales</taxon>
        <taxon>Flavobacteriaceae</taxon>
        <taxon>Aequorivita</taxon>
    </lineage>
</organism>
<feature type="transmembrane region" description="Helical" evidence="1">
    <location>
        <begin position="83"/>
        <end position="104"/>
    </location>
</feature>
<dbReference type="EMBL" id="JAHCTB010000001">
    <property type="protein sequence ID" value="MBT0607239.1"/>
    <property type="molecule type" value="Genomic_DNA"/>
</dbReference>
<keyword evidence="1" id="KW-0472">Membrane</keyword>
<accession>A0ABS5S244</accession>
<keyword evidence="1" id="KW-1133">Transmembrane helix</keyword>
<dbReference type="Gene3D" id="1.25.40.10">
    <property type="entry name" value="Tetratricopeptide repeat domain"/>
    <property type="match status" value="1"/>
</dbReference>
<dbReference type="Proteomes" id="UP001297092">
    <property type="component" value="Unassembled WGS sequence"/>
</dbReference>
<comment type="caution">
    <text evidence="2">The sequence shown here is derived from an EMBL/GenBank/DDBJ whole genome shotgun (WGS) entry which is preliminary data.</text>
</comment>
<evidence type="ECO:0000256" key="1">
    <source>
        <dbReference type="SAM" id="Phobius"/>
    </source>
</evidence>
<evidence type="ECO:0008006" key="4">
    <source>
        <dbReference type="Google" id="ProtNLM"/>
    </source>
</evidence>
<sequence length="244" mass="27965">METDKNKHRAQLIQDQIDQYLRGELPANQLDAFEKRLESDTILKAAVEEQKAITDGAEEYFLRDSLDVFHREMYTENSTKNRSFWFAAAAAILVIIGVTSWALFFQNETPQSVFAENFRPDPGLPTTMGPSEDYVFYEGMVDYKRKKYDEALEKWQPLLQKNKESDTLNYFVGVAYLAKGNSSQASGFLENVTIKKNSIFNDDARYYLALSKINDGKISEAKTILEHINTSESVSLLQRLKDLE</sequence>
<reference evidence="2 3" key="1">
    <citation type="submission" date="2021-05" db="EMBL/GenBank/DDBJ databases">
        <title>Aequorivita echinoideorum JCM 30378 genome.</title>
        <authorList>
            <person name="Zhang H."/>
            <person name="Li C."/>
        </authorList>
    </citation>
    <scope>NUCLEOTIDE SEQUENCE [LARGE SCALE GENOMIC DNA]</scope>
    <source>
        <strain evidence="2 3">JCM30378</strain>
    </source>
</reference>